<dbReference type="InterPro" id="IPR011009">
    <property type="entry name" value="Kinase-like_dom_sf"/>
</dbReference>
<sequence length="228" mass="26121">MCRDRAPQANIDDVSISISQIEKAPSRLLREGRCANARVTEVEIDGRKWVVKDFSCRSWFVRNLIAPILISHEIVSIRRLKGISGIAQHIVRVGPGMLAIEYIEGRSLDKAAPRSVTPEFLEKLEALIRQVHERGVVHLDLRGGGNIIMRPDGTPGLIDFQSGLVTTHMPRVIVKQLEAMDMSGAYKKWKRYQPEAMGEYRAEELERVNRLRRFWILHGYCGRRKKRK</sequence>
<evidence type="ECO:0000313" key="1">
    <source>
        <dbReference type="EMBL" id="KAB7650550.1"/>
    </source>
</evidence>
<organism evidence="1 2">
    <name type="scientific">Sutterella seckii</name>
    <dbReference type="NCBI Taxonomy" id="1944635"/>
    <lineage>
        <taxon>Bacteria</taxon>
        <taxon>Pseudomonadati</taxon>
        <taxon>Pseudomonadota</taxon>
        <taxon>Betaproteobacteria</taxon>
        <taxon>Burkholderiales</taxon>
        <taxon>Sutterellaceae</taxon>
        <taxon>Sutterella</taxon>
    </lineage>
</organism>
<dbReference type="EMBL" id="WEHW01000035">
    <property type="protein sequence ID" value="KAB7650550.1"/>
    <property type="molecule type" value="Genomic_DNA"/>
</dbReference>
<dbReference type="RefSeq" id="WP_139688132.1">
    <property type="nucleotide sequence ID" value="NZ_WEHW01000035.1"/>
</dbReference>
<proteinExistence type="predicted"/>
<comment type="caution">
    <text evidence="1">The sequence shown here is derived from an EMBL/GenBank/DDBJ whole genome shotgun (WGS) entry which is preliminary data.</text>
</comment>
<accession>A0AAI9SAY7</accession>
<evidence type="ECO:0000313" key="2">
    <source>
        <dbReference type="Proteomes" id="UP000469462"/>
    </source>
</evidence>
<name>A0AAI9SAY7_9BURK</name>
<gene>
    <name evidence="1" type="ORF">GBM96_08650</name>
</gene>
<reference evidence="1 2" key="1">
    <citation type="submission" date="2019-10" db="EMBL/GenBank/DDBJ databases">
        <title>Genome diversity of Sutterella seckii.</title>
        <authorList>
            <person name="Chaplin A.V."/>
            <person name="Sokolova S.R."/>
            <person name="Mosin K.A."/>
            <person name="Ivanova E.L."/>
            <person name="Kochetkova T.O."/>
            <person name="Goltsov A.Y."/>
            <person name="Trofimov D.Y."/>
            <person name="Efimov B.A."/>
        </authorList>
    </citation>
    <scope>NUCLEOTIDE SEQUENCE [LARGE SCALE GENOMIC DNA]</scope>
    <source>
        <strain evidence="1 2">ASD3426</strain>
    </source>
</reference>
<evidence type="ECO:0008006" key="3">
    <source>
        <dbReference type="Google" id="ProtNLM"/>
    </source>
</evidence>
<keyword evidence="2" id="KW-1185">Reference proteome</keyword>
<dbReference type="Proteomes" id="UP000469462">
    <property type="component" value="Unassembled WGS sequence"/>
</dbReference>
<protein>
    <recommendedName>
        <fullName evidence="3">Protein kinase domain-containing protein</fullName>
    </recommendedName>
</protein>
<dbReference type="AlphaFoldDB" id="A0AAI9SAY7"/>
<dbReference type="SUPFAM" id="SSF56112">
    <property type="entry name" value="Protein kinase-like (PK-like)"/>
    <property type="match status" value="1"/>
</dbReference>